<accession>A0A7J7NCN8</accession>
<evidence type="ECO:0000259" key="2">
    <source>
        <dbReference type="Pfam" id="PF00931"/>
    </source>
</evidence>
<dbReference type="OrthoDB" id="2007826at2759"/>
<comment type="caution">
    <text evidence="3">The sequence shown here is derived from an EMBL/GenBank/DDBJ whole genome shotgun (WGS) entry which is preliminary data.</text>
</comment>
<dbReference type="Pfam" id="PF00931">
    <property type="entry name" value="NB-ARC"/>
    <property type="match status" value="1"/>
</dbReference>
<dbReference type="Proteomes" id="UP000541444">
    <property type="component" value="Unassembled WGS sequence"/>
</dbReference>
<keyword evidence="1" id="KW-0547">Nucleotide-binding</keyword>
<dbReference type="EMBL" id="JACGCM010000882">
    <property type="protein sequence ID" value="KAF6164843.1"/>
    <property type="molecule type" value="Genomic_DNA"/>
</dbReference>
<dbReference type="InterPro" id="IPR002182">
    <property type="entry name" value="NB-ARC"/>
</dbReference>
<dbReference type="InterPro" id="IPR027417">
    <property type="entry name" value="P-loop_NTPase"/>
</dbReference>
<sequence>MKLFDKVVLATVFQNHDLRRIQTQIAESLGMKIEEQRVPARAIKLSARLKDSEYTYKVLITSKRLDVCNSMKTTKNIDIKVLSKNNSLELFRQEVGDADYDPLREMSEKIVNEYGGLPLAIVTLARTLIKEDKDVWTDVIPQLRKSMYEGMDIVNVSIKMSYNFLKRR</sequence>
<dbReference type="GO" id="GO:0043531">
    <property type="term" value="F:ADP binding"/>
    <property type="evidence" value="ECO:0007669"/>
    <property type="project" value="InterPro"/>
</dbReference>
<evidence type="ECO:0000313" key="3">
    <source>
        <dbReference type="EMBL" id="KAF6164843.1"/>
    </source>
</evidence>
<dbReference type="GO" id="GO:0005524">
    <property type="term" value="F:ATP binding"/>
    <property type="evidence" value="ECO:0007669"/>
    <property type="project" value="UniProtKB-KW"/>
</dbReference>
<dbReference type="PANTHER" id="PTHR33463:SF203">
    <property type="entry name" value="AAA+ ATPASE DOMAIN-CONTAINING PROTEIN"/>
    <property type="match status" value="1"/>
</dbReference>
<evidence type="ECO:0000256" key="1">
    <source>
        <dbReference type="ARBA" id="ARBA00022840"/>
    </source>
</evidence>
<name>A0A7J7NCN8_9MAGN</name>
<dbReference type="Gene3D" id="1.10.8.430">
    <property type="entry name" value="Helical domain of apoptotic protease-activating factors"/>
    <property type="match status" value="1"/>
</dbReference>
<reference evidence="3 4" key="1">
    <citation type="journal article" date="2020" name="IScience">
        <title>Genome Sequencing of the Endangered Kingdonia uniflora (Circaeasteraceae, Ranunculales) Reveals Potential Mechanisms of Evolutionary Specialization.</title>
        <authorList>
            <person name="Sun Y."/>
            <person name="Deng T."/>
            <person name="Zhang A."/>
            <person name="Moore M.J."/>
            <person name="Landis J.B."/>
            <person name="Lin N."/>
            <person name="Zhang H."/>
            <person name="Zhang X."/>
            <person name="Huang J."/>
            <person name="Zhang X."/>
            <person name="Sun H."/>
            <person name="Wang H."/>
        </authorList>
    </citation>
    <scope>NUCLEOTIDE SEQUENCE [LARGE SCALE GENOMIC DNA]</scope>
    <source>
        <strain evidence="3">TB1705</strain>
        <tissue evidence="3">Leaf</tissue>
    </source>
</reference>
<organism evidence="3 4">
    <name type="scientific">Kingdonia uniflora</name>
    <dbReference type="NCBI Taxonomy" id="39325"/>
    <lineage>
        <taxon>Eukaryota</taxon>
        <taxon>Viridiplantae</taxon>
        <taxon>Streptophyta</taxon>
        <taxon>Embryophyta</taxon>
        <taxon>Tracheophyta</taxon>
        <taxon>Spermatophyta</taxon>
        <taxon>Magnoliopsida</taxon>
        <taxon>Ranunculales</taxon>
        <taxon>Circaeasteraceae</taxon>
        <taxon>Kingdonia</taxon>
    </lineage>
</organism>
<gene>
    <name evidence="3" type="ORF">GIB67_017046</name>
</gene>
<dbReference type="AlphaFoldDB" id="A0A7J7NCN8"/>
<dbReference type="InterPro" id="IPR050905">
    <property type="entry name" value="Plant_NBS-LRR"/>
</dbReference>
<protein>
    <recommendedName>
        <fullName evidence="2">NB-ARC domain-containing protein</fullName>
    </recommendedName>
</protein>
<keyword evidence="1" id="KW-0067">ATP-binding</keyword>
<dbReference type="InterPro" id="IPR042197">
    <property type="entry name" value="Apaf_helical"/>
</dbReference>
<dbReference type="SUPFAM" id="SSF52540">
    <property type="entry name" value="P-loop containing nucleoside triphosphate hydrolases"/>
    <property type="match status" value="1"/>
</dbReference>
<proteinExistence type="predicted"/>
<keyword evidence="4" id="KW-1185">Reference proteome</keyword>
<dbReference type="PANTHER" id="PTHR33463">
    <property type="entry name" value="NB-ARC DOMAIN-CONTAINING PROTEIN-RELATED"/>
    <property type="match status" value="1"/>
</dbReference>
<evidence type="ECO:0000313" key="4">
    <source>
        <dbReference type="Proteomes" id="UP000541444"/>
    </source>
</evidence>
<feature type="domain" description="NB-ARC" evidence="2">
    <location>
        <begin position="45"/>
        <end position="99"/>
    </location>
</feature>